<feature type="non-terminal residue" evidence="1">
    <location>
        <position position="201"/>
    </location>
</feature>
<name>A0A8J5JEU3_HOMAM</name>
<comment type="caution">
    <text evidence="1">The sequence shown here is derived from an EMBL/GenBank/DDBJ whole genome shotgun (WGS) entry which is preliminary data.</text>
</comment>
<protein>
    <recommendedName>
        <fullName evidence="3">HAT C-terminal dimerisation domain-containing protein</fullName>
    </recommendedName>
</protein>
<keyword evidence="2" id="KW-1185">Reference proteome</keyword>
<evidence type="ECO:0000313" key="1">
    <source>
        <dbReference type="EMBL" id="KAG7153343.1"/>
    </source>
</evidence>
<gene>
    <name evidence="1" type="ORF">Hamer_G010650</name>
</gene>
<feature type="non-terminal residue" evidence="1">
    <location>
        <position position="1"/>
    </location>
</feature>
<accession>A0A8J5JEU3</accession>
<dbReference type="InterPro" id="IPR012337">
    <property type="entry name" value="RNaseH-like_sf"/>
</dbReference>
<proteinExistence type="predicted"/>
<dbReference type="SUPFAM" id="SSF53098">
    <property type="entry name" value="Ribonuclease H-like"/>
    <property type="match status" value="1"/>
</dbReference>
<organism evidence="1 2">
    <name type="scientific">Homarus americanus</name>
    <name type="common">American lobster</name>
    <dbReference type="NCBI Taxonomy" id="6706"/>
    <lineage>
        <taxon>Eukaryota</taxon>
        <taxon>Metazoa</taxon>
        <taxon>Ecdysozoa</taxon>
        <taxon>Arthropoda</taxon>
        <taxon>Crustacea</taxon>
        <taxon>Multicrustacea</taxon>
        <taxon>Malacostraca</taxon>
        <taxon>Eumalacostraca</taxon>
        <taxon>Eucarida</taxon>
        <taxon>Decapoda</taxon>
        <taxon>Pleocyemata</taxon>
        <taxon>Astacidea</taxon>
        <taxon>Nephropoidea</taxon>
        <taxon>Nephropidae</taxon>
        <taxon>Homarus</taxon>
    </lineage>
</organism>
<dbReference type="Proteomes" id="UP000747542">
    <property type="component" value="Unassembled WGS sequence"/>
</dbReference>
<dbReference type="AlphaFoldDB" id="A0A8J5JEU3"/>
<evidence type="ECO:0000313" key="2">
    <source>
        <dbReference type="Proteomes" id="UP000747542"/>
    </source>
</evidence>
<sequence length="201" mass="22750">NPVEVNTAVDLLSQREGKKMTPVEISALNELDCEHLAIVLLDSVKKRLDPYIEMRDARAAAFLHPRFKLDWLSSQEQTDQVLIDIKEMLEESEAVQEGSTEEEYDKDDLAVGLPESKRPRLFSFMLLCSTRPQNQRASGESTKEVSPTLHPLFNLARELMGCTSTSAPSERIFNIERNYFTATRAQLGVASFRSLLMIKCN</sequence>
<reference evidence="1" key="1">
    <citation type="journal article" date="2021" name="Sci. Adv.">
        <title>The American lobster genome reveals insights on longevity, neural, and immune adaptations.</title>
        <authorList>
            <person name="Polinski J.M."/>
            <person name="Zimin A.V."/>
            <person name="Clark K.F."/>
            <person name="Kohn A.B."/>
            <person name="Sadowski N."/>
            <person name="Timp W."/>
            <person name="Ptitsyn A."/>
            <person name="Khanna P."/>
            <person name="Romanova D.Y."/>
            <person name="Williams P."/>
            <person name="Greenwood S.J."/>
            <person name="Moroz L.L."/>
            <person name="Walt D.R."/>
            <person name="Bodnar A.G."/>
        </authorList>
    </citation>
    <scope>NUCLEOTIDE SEQUENCE</scope>
    <source>
        <strain evidence="1">GMGI-L3</strain>
    </source>
</reference>
<dbReference type="EMBL" id="JAHLQT010047199">
    <property type="protein sequence ID" value="KAG7153343.1"/>
    <property type="molecule type" value="Genomic_DNA"/>
</dbReference>
<evidence type="ECO:0008006" key="3">
    <source>
        <dbReference type="Google" id="ProtNLM"/>
    </source>
</evidence>